<dbReference type="Pfam" id="PF05742">
    <property type="entry name" value="TANGO2"/>
    <property type="match status" value="1"/>
</dbReference>
<dbReference type="EMBL" id="JARQWQ010000121">
    <property type="protein sequence ID" value="KAK2549760.1"/>
    <property type="molecule type" value="Genomic_DNA"/>
</dbReference>
<gene>
    <name evidence="1" type="ORF">P5673_029734</name>
</gene>
<dbReference type="PANTHER" id="PTHR17985:SF8">
    <property type="entry name" value="TRANSPORT AND GOLGI ORGANIZATION PROTEIN 2 HOMOLOG"/>
    <property type="match status" value="1"/>
</dbReference>
<sequence length="320" mass="36490">MGKRQLRFHHVNFLAFTGAYAWKEAQVMCIVFLYFCNEPTSDGYQLIVASNRDEVYSRPTATARFWAENPNILAGMDLKPGKEGGTWLGITKDGKFAALTNYKQAQQFVNSNAIGRGYLVPDFLKGNDSVREYLQRISDGADNYYGFNLLLGQLSLHGKTVMGYYSNIEETVINMLSPGIHVLSNKTLNCCWPKMVYGRKRFSEILDESCSKQVLIDKLIELLCAQERSFNSSDGKSFTGSHDDRSEENFMDDYDDVCRSIFVRIKEKGYGTRTNTVLLVDAKGHATYVERTMEDDATDPDEAEWRINKWEFDMQDTDNC</sequence>
<organism evidence="1 2">
    <name type="scientific">Acropora cervicornis</name>
    <name type="common">Staghorn coral</name>
    <dbReference type="NCBI Taxonomy" id="6130"/>
    <lineage>
        <taxon>Eukaryota</taxon>
        <taxon>Metazoa</taxon>
        <taxon>Cnidaria</taxon>
        <taxon>Anthozoa</taxon>
        <taxon>Hexacorallia</taxon>
        <taxon>Scleractinia</taxon>
        <taxon>Astrocoeniina</taxon>
        <taxon>Acroporidae</taxon>
        <taxon>Acropora</taxon>
    </lineage>
</organism>
<comment type="caution">
    <text evidence="1">The sequence shown here is derived from an EMBL/GenBank/DDBJ whole genome shotgun (WGS) entry which is preliminary data.</text>
</comment>
<accession>A0AAD9PW63</accession>
<dbReference type="GO" id="GO:0005794">
    <property type="term" value="C:Golgi apparatus"/>
    <property type="evidence" value="ECO:0007669"/>
    <property type="project" value="TreeGrafter"/>
</dbReference>
<proteinExistence type="predicted"/>
<dbReference type="Proteomes" id="UP001249851">
    <property type="component" value="Unassembled WGS sequence"/>
</dbReference>
<reference evidence="1" key="2">
    <citation type="journal article" date="2023" name="Science">
        <title>Genomic signatures of disease resistance in endangered staghorn corals.</title>
        <authorList>
            <person name="Vollmer S.V."/>
            <person name="Selwyn J.D."/>
            <person name="Despard B.A."/>
            <person name="Roesel C.L."/>
        </authorList>
    </citation>
    <scope>NUCLEOTIDE SEQUENCE</scope>
    <source>
        <strain evidence="1">K2</strain>
    </source>
</reference>
<reference evidence="1" key="1">
    <citation type="journal article" date="2023" name="G3 (Bethesda)">
        <title>Whole genome assembly and annotation of the endangered Caribbean coral Acropora cervicornis.</title>
        <authorList>
            <person name="Selwyn J.D."/>
            <person name="Vollmer S.V."/>
        </authorList>
    </citation>
    <scope>NUCLEOTIDE SEQUENCE</scope>
    <source>
        <strain evidence="1">K2</strain>
    </source>
</reference>
<evidence type="ECO:0000313" key="1">
    <source>
        <dbReference type="EMBL" id="KAK2549760.1"/>
    </source>
</evidence>
<dbReference type="GO" id="GO:0007030">
    <property type="term" value="P:Golgi organization"/>
    <property type="evidence" value="ECO:0007669"/>
    <property type="project" value="TreeGrafter"/>
</dbReference>
<protein>
    <submittedName>
        <fullName evidence="1">Transport and Golgi organization protein 2-like protein</fullName>
    </submittedName>
</protein>
<keyword evidence="2" id="KW-1185">Reference proteome</keyword>
<evidence type="ECO:0000313" key="2">
    <source>
        <dbReference type="Proteomes" id="UP001249851"/>
    </source>
</evidence>
<dbReference type="PANTHER" id="PTHR17985">
    <property type="entry name" value="SER/THR-RICH PROTEIN T10 IN DGCR REGION"/>
    <property type="match status" value="1"/>
</dbReference>
<dbReference type="GO" id="GO:0009306">
    <property type="term" value="P:protein secretion"/>
    <property type="evidence" value="ECO:0007669"/>
    <property type="project" value="TreeGrafter"/>
</dbReference>
<dbReference type="AlphaFoldDB" id="A0AAD9PW63"/>
<dbReference type="InterPro" id="IPR008551">
    <property type="entry name" value="TANGO2"/>
</dbReference>
<name>A0AAD9PW63_ACRCE</name>